<evidence type="ECO:0000313" key="7">
    <source>
        <dbReference type="EMBL" id="PSN90514.1"/>
    </source>
</evidence>
<dbReference type="HAMAP" id="MF_01302_A">
    <property type="entry name" value="Ribosomal_uS8_A"/>
    <property type="match status" value="1"/>
</dbReference>
<comment type="subunit">
    <text evidence="5">Part of the 30S ribosomal subunit.</text>
</comment>
<evidence type="ECO:0000256" key="3">
    <source>
        <dbReference type="ARBA" id="ARBA00022980"/>
    </source>
</evidence>
<dbReference type="NCBIfam" id="NF003115">
    <property type="entry name" value="PRK04034.1"/>
    <property type="match status" value="1"/>
</dbReference>
<organism evidence="7 8">
    <name type="scientific">Candidatus Marsarchaeota G2 archaeon OSP_D</name>
    <dbReference type="NCBI Taxonomy" id="1978157"/>
    <lineage>
        <taxon>Archaea</taxon>
        <taxon>Candidatus Marsarchaeota</taxon>
        <taxon>Candidatus Marsarchaeota group 2</taxon>
    </lineage>
</organism>
<evidence type="ECO:0000256" key="6">
    <source>
        <dbReference type="RuleBase" id="RU003660"/>
    </source>
</evidence>
<proteinExistence type="inferred from homology"/>
<protein>
    <recommendedName>
        <fullName evidence="5">Small ribosomal subunit protein uS8</fullName>
    </recommendedName>
</protein>
<dbReference type="GO" id="GO:0005840">
    <property type="term" value="C:ribosome"/>
    <property type="evidence" value="ECO:0007669"/>
    <property type="project" value="UniProtKB-KW"/>
</dbReference>
<accession>A0A2R6AVW3</accession>
<name>A0A2R6AVW3_9ARCH</name>
<dbReference type="GO" id="GO:0003735">
    <property type="term" value="F:structural constituent of ribosome"/>
    <property type="evidence" value="ECO:0007669"/>
    <property type="project" value="InterPro"/>
</dbReference>
<dbReference type="PANTHER" id="PTHR11758">
    <property type="entry name" value="40S RIBOSOMAL PROTEIN S15A"/>
    <property type="match status" value="1"/>
</dbReference>
<evidence type="ECO:0000313" key="8">
    <source>
        <dbReference type="Proteomes" id="UP000240322"/>
    </source>
</evidence>
<dbReference type="PROSITE" id="PS00053">
    <property type="entry name" value="RIBOSOMAL_S8"/>
    <property type="match status" value="1"/>
</dbReference>
<dbReference type="Proteomes" id="UP000240322">
    <property type="component" value="Unassembled WGS sequence"/>
</dbReference>
<gene>
    <name evidence="5" type="primary">rps8</name>
    <name evidence="7" type="ORF">B9Q03_06635</name>
</gene>
<dbReference type="InterPro" id="IPR000630">
    <property type="entry name" value="Ribosomal_uS8"/>
</dbReference>
<evidence type="ECO:0000256" key="5">
    <source>
        <dbReference type="HAMAP-Rule" id="MF_01302"/>
    </source>
</evidence>
<dbReference type="GO" id="GO:1990904">
    <property type="term" value="C:ribonucleoprotein complex"/>
    <property type="evidence" value="ECO:0007669"/>
    <property type="project" value="UniProtKB-KW"/>
</dbReference>
<evidence type="ECO:0000256" key="2">
    <source>
        <dbReference type="ARBA" id="ARBA00022730"/>
    </source>
</evidence>
<dbReference type="InterPro" id="IPR047863">
    <property type="entry name" value="Ribosomal_uS8_CS"/>
</dbReference>
<dbReference type="SUPFAM" id="SSF56047">
    <property type="entry name" value="Ribosomal protein S8"/>
    <property type="match status" value="1"/>
</dbReference>
<dbReference type="AlphaFoldDB" id="A0A2R6AVW3"/>
<dbReference type="GO" id="GO:0006412">
    <property type="term" value="P:translation"/>
    <property type="evidence" value="ECO:0007669"/>
    <property type="project" value="UniProtKB-UniRule"/>
</dbReference>
<comment type="function">
    <text evidence="5">One of the primary rRNA binding proteins, it binds directly to 16S rRNA central domain where it helps coordinate assembly of the platform of the 30S subunit.</text>
</comment>
<dbReference type="GO" id="GO:0019843">
    <property type="term" value="F:rRNA binding"/>
    <property type="evidence" value="ECO:0007669"/>
    <property type="project" value="UniProtKB-UniRule"/>
</dbReference>
<dbReference type="Gene3D" id="3.30.1490.10">
    <property type="match status" value="1"/>
</dbReference>
<dbReference type="EMBL" id="NEXE01000057">
    <property type="protein sequence ID" value="PSN90514.1"/>
    <property type="molecule type" value="Genomic_DNA"/>
</dbReference>
<evidence type="ECO:0000256" key="1">
    <source>
        <dbReference type="ARBA" id="ARBA00006471"/>
    </source>
</evidence>
<dbReference type="Pfam" id="PF00410">
    <property type="entry name" value="Ribosomal_S8"/>
    <property type="match status" value="1"/>
</dbReference>
<dbReference type="Gene3D" id="3.30.1370.30">
    <property type="match status" value="1"/>
</dbReference>
<comment type="caution">
    <text evidence="7">The sequence shown here is derived from an EMBL/GenBank/DDBJ whole genome shotgun (WGS) entry which is preliminary data.</text>
</comment>
<comment type="similarity">
    <text evidence="1 5 6">Belongs to the universal ribosomal protein uS8 family.</text>
</comment>
<sequence length="130" mass="13954">MPSKNLLSNLMNAIKLSEQRGKKSCVVEGTSKFIGRVLAVIQKSGYIGEFEFIDDGRGGKLKIQLLGRVNDCGVIVPRVSVGSAQIDQLATRYLPSKDIGVLVISSSKGVMSHLEAREKKAGGVAVAYVY</sequence>
<evidence type="ECO:0000256" key="4">
    <source>
        <dbReference type="ARBA" id="ARBA00023274"/>
    </source>
</evidence>
<keyword evidence="5" id="KW-0694">RNA-binding</keyword>
<reference evidence="7 8" key="1">
    <citation type="submission" date="2017-04" db="EMBL/GenBank/DDBJ databases">
        <title>Novel microbial lineages endemic to geothermal iron-oxide mats fill important gaps in the evolutionary history of Archaea.</title>
        <authorList>
            <person name="Jay Z.J."/>
            <person name="Beam J.P."/>
            <person name="Dlakic M."/>
            <person name="Rusch D.B."/>
            <person name="Kozubal M.A."/>
            <person name="Inskeep W.P."/>
        </authorList>
    </citation>
    <scope>NUCLEOTIDE SEQUENCE [LARGE SCALE GENOMIC DNA]</scope>
    <source>
        <strain evidence="7">OSP_D</strain>
    </source>
</reference>
<keyword evidence="3 5" id="KW-0689">Ribosomal protein</keyword>
<dbReference type="InterPro" id="IPR035987">
    <property type="entry name" value="Ribosomal_uS8_sf"/>
</dbReference>
<keyword evidence="4 5" id="KW-0687">Ribonucleoprotein</keyword>
<keyword evidence="2 5" id="KW-0699">rRNA-binding</keyword>